<gene>
    <name evidence="2" type="ORF">DQX05_17580</name>
</gene>
<protein>
    <recommendedName>
        <fullName evidence="4">DUF5316 domain-containing protein</fullName>
    </recommendedName>
</protein>
<dbReference type="OrthoDB" id="2680619at2"/>
<dbReference type="EMBL" id="QYZD01000016">
    <property type="protein sequence ID" value="RJG22467.1"/>
    <property type="molecule type" value="Genomic_DNA"/>
</dbReference>
<keyword evidence="1" id="KW-0812">Transmembrane</keyword>
<comment type="caution">
    <text evidence="2">The sequence shown here is derived from an EMBL/GenBank/DDBJ whole genome shotgun (WGS) entry which is preliminary data.</text>
</comment>
<dbReference type="InterPro" id="IPR035167">
    <property type="entry name" value="DUF5316"/>
</dbReference>
<organism evidence="2 3">
    <name type="scientific">Paenibacillus thiaminolyticus</name>
    <name type="common">Bacillus thiaminolyticus</name>
    <dbReference type="NCBI Taxonomy" id="49283"/>
    <lineage>
        <taxon>Bacteria</taxon>
        <taxon>Bacillati</taxon>
        <taxon>Bacillota</taxon>
        <taxon>Bacilli</taxon>
        <taxon>Bacillales</taxon>
        <taxon>Paenibacillaceae</taxon>
        <taxon>Paenibacillus</taxon>
    </lineage>
</organism>
<feature type="transmembrane region" description="Helical" evidence="1">
    <location>
        <begin position="72"/>
        <end position="95"/>
    </location>
</feature>
<dbReference type="RefSeq" id="WP_119794831.1">
    <property type="nucleotide sequence ID" value="NZ_QYZD01000016.1"/>
</dbReference>
<evidence type="ECO:0000313" key="3">
    <source>
        <dbReference type="Proteomes" id="UP000266177"/>
    </source>
</evidence>
<reference evidence="2 3" key="1">
    <citation type="submission" date="2018-09" db="EMBL/GenBank/DDBJ databases">
        <title>Paenibacillus SK2017-BO5.</title>
        <authorList>
            <person name="Piskunova J.V."/>
            <person name="Dubiley S.A."/>
            <person name="Severinov K.V."/>
        </authorList>
    </citation>
    <scope>NUCLEOTIDE SEQUENCE [LARGE SCALE GENOMIC DNA]</scope>
    <source>
        <strain evidence="2 3">BO5</strain>
    </source>
</reference>
<evidence type="ECO:0008006" key="4">
    <source>
        <dbReference type="Google" id="ProtNLM"/>
    </source>
</evidence>
<evidence type="ECO:0000313" key="2">
    <source>
        <dbReference type="EMBL" id="RJG22467.1"/>
    </source>
</evidence>
<keyword evidence="1" id="KW-1133">Transmembrane helix</keyword>
<proteinExistence type="predicted"/>
<evidence type="ECO:0000256" key="1">
    <source>
        <dbReference type="SAM" id="Phobius"/>
    </source>
</evidence>
<feature type="transmembrane region" description="Helical" evidence="1">
    <location>
        <begin position="32"/>
        <end position="51"/>
    </location>
</feature>
<keyword evidence="1" id="KW-0472">Membrane</keyword>
<accession>A0A3A3GFE0</accession>
<dbReference type="Proteomes" id="UP000266177">
    <property type="component" value="Unassembled WGS sequence"/>
</dbReference>
<sequence length="101" mass="10999">MKKALGIGLFILSVIAAMSIVAWDISIAMKLSGYVGLAALVIAALFSGAMIDPDSRRVDLATEGKESMNRRFRLPTFLLLVALPNLLAWLILYFGSKWLGD</sequence>
<dbReference type="Pfam" id="PF17247">
    <property type="entry name" value="DUF5316"/>
    <property type="match status" value="1"/>
</dbReference>
<dbReference type="AlphaFoldDB" id="A0A3A3GFE0"/>
<name>A0A3A3GFE0_PANTH</name>